<dbReference type="OrthoDB" id="7391503at2"/>
<evidence type="ECO:0000256" key="6">
    <source>
        <dbReference type="ARBA" id="ARBA00023065"/>
    </source>
</evidence>
<comment type="function">
    <text evidence="9 12">F(1)F(0) ATP synthase produces ATP from ADP in the presence of a proton or sodium gradient. F-type ATPases consist of two structural domains, F(1) containing the extramembraneous catalytic core and F(0) containing the membrane proton channel, linked together by a central stalk and a peripheral stalk. During catalysis, ATP synthesis in the catalytic domain of F(1) is coupled via a rotary mechanism of the central stalk subunits to proton translocation.</text>
</comment>
<evidence type="ECO:0000256" key="10">
    <source>
        <dbReference type="ARBA" id="ARBA00025614"/>
    </source>
</evidence>
<evidence type="ECO:0000256" key="13">
    <source>
        <dbReference type="RuleBase" id="RU003848"/>
    </source>
</evidence>
<keyword evidence="12" id="KW-1003">Cell membrane</keyword>
<protein>
    <recommendedName>
        <fullName evidence="12">ATP synthase subunit b</fullName>
    </recommendedName>
    <alternativeName>
        <fullName evidence="12">ATP synthase F(0) sector subunit b</fullName>
    </alternativeName>
    <alternativeName>
        <fullName evidence="12">ATPase subunit I</fullName>
    </alternativeName>
    <alternativeName>
        <fullName evidence="12">F-type ATPase subunit b</fullName>
        <shortName evidence="12">F-ATPase subunit b</shortName>
    </alternativeName>
</protein>
<evidence type="ECO:0000256" key="5">
    <source>
        <dbReference type="ARBA" id="ARBA00022989"/>
    </source>
</evidence>
<dbReference type="GO" id="GO:0012505">
    <property type="term" value="C:endomembrane system"/>
    <property type="evidence" value="ECO:0007669"/>
    <property type="project" value="UniProtKB-SubCell"/>
</dbReference>
<keyword evidence="2 12" id="KW-0138">CF(0)</keyword>
<comment type="function">
    <text evidence="10">Component of the F(0) channel, it forms part of the peripheral stalk, linking F(1) to F(0). The b'-subunit is a diverged and duplicated form of b found in plants and photosynthetic bacteria.</text>
</comment>
<feature type="compositionally biased region" description="Low complexity" evidence="15">
    <location>
        <begin position="32"/>
        <end position="43"/>
    </location>
</feature>
<reference evidence="16 17" key="1">
    <citation type="submission" date="2018-09" db="EMBL/GenBank/DDBJ databases">
        <authorList>
            <person name="Zhu H."/>
        </authorList>
    </citation>
    <scope>NUCLEOTIDE SEQUENCE [LARGE SCALE GENOMIC DNA]</scope>
    <source>
        <strain evidence="16 17">K2R01-6</strain>
    </source>
</reference>
<evidence type="ECO:0000313" key="16">
    <source>
        <dbReference type="EMBL" id="RJF85463.1"/>
    </source>
</evidence>
<dbReference type="GO" id="GO:0045259">
    <property type="term" value="C:proton-transporting ATP synthase complex"/>
    <property type="evidence" value="ECO:0007669"/>
    <property type="project" value="UniProtKB-KW"/>
</dbReference>
<dbReference type="GO" id="GO:0005886">
    <property type="term" value="C:plasma membrane"/>
    <property type="evidence" value="ECO:0007669"/>
    <property type="project" value="UniProtKB-SubCell"/>
</dbReference>
<comment type="caution">
    <text evidence="16">The sequence shown here is derived from an EMBL/GenBank/DDBJ whole genome shotgun (WGS) entry which is preliminary data.</text>
</comment>
<comment type="subunit">
    <text evidence="12">F-type ATPases have 2 components, F(1) - the catalytic core - and F(0) - the membrane proton channel. F(1) has five subunits: alpha(3), beta(3), gamma(1), delta(1), epsilon(1). F(0) has three main subunits: a(1), b(2) and c(10-14). The alpha and beta chains form an alternating ring which encloses part of the gamma chain. F(1) is attached to F(0) by a central stalk formed by the gamma and epsilon chains, while a peripheral stalk is formed by the delta and b chains.</text>
</comment>
<evidence type="ECO:0000256" key="3">
    <source>
        <dbReference type="ARBA" id="ARBA00022692"/>
    </source>
</evidence>
<dbReference type="HAMAP" id="MF_01398">
    <property type="entry name" value="ATP_synth_b_bprime"/>
    <property type="match status" value="1"/>
</dbReference>
<evidence type="ECO:0000256" key="15">
    <source>
        <dbReference type="SAM" id="MobiDB-lite"/>
    </source>
</evidence>
<comment type="similarity">
    <text evidence="12 13">Belongs to the ATPase B chain family.</text>
</comment>
<keyword evidence="7 12" id="KW-0472">Membrane</keyword>
<feature type="region of interest" description="Disordered" evidence="15">
    <location>
        <begin position="20"/>
        <end position="43"/>
    </location>
</feature>
<feature type="coiled-coil region" evidence="14">
    <location>
        <begin position="84"/>
        <end position="162"/>
    </location>
</feature>
<evidence type="ECO:0000256" key="12">
    <source>
        <dbReference type="HAMAP-Rule" id="MF_01398"/>
    </source>
</evidence>
<keyword evidence="1 12" id="KW-0813">Transport</keyword>
<sequence length="208" mass="21477">MSETAAHGSAEVAANLTAAEHGQGEGLEHSATTEAHGGAAAHAEPQAVGMDATGWVSLAMAVFLGILIWKKVPGIIGSALDKKIAGIRQHLDEAKQLRAEAEALRAEYEAKVKSAEAEAVTMREHAEAEARQILVDAKAQAKDLTARRAKMAEDKIEAAERAAIAEVRAKAAEAAANAAAALIADGHGAAQDKALVDQTIAGLGKRLN</sequence>
<comment type="subcellular location">
    <subcellularLocation>
        <location evidence="12">Cell membrane</location>
        <topology evidence="12">Single-pass membrane protein</topology>
    </subcellularLocation>
    <subcellularLocation>
        <location evidence="11">Endomembrane system</location>
        <topology evidence="11">Single-pass membrane protein</topology>
    </subcellularLocation>
</comment>
<evidence type="ECO:0000256" key="11">
    <source>
        <dbReference type="ARBA" id="ARBA00037847"/>
    </source>
</evidence>
<dbReference type="AlphaFoldDB" id="A0A418W5Z8"/>
<proteinExistence type="inferred from homology"/>
<organism evidence="16 17">
    <name type="scientific">Sphingomonas cavernae</name>
    <dbReference type="NCBI Taxonomy" id="2320861"/>
    <lineage>
        <taxon>Bacteria</taxon>
        <taxon>Pseudomonadati</taxon>
        <taxon>Pseudomonadota</taxon>
        <taxon>Alphaproteobacteria</taxon>
        <taxon>Sphingomonadales</taxon>
        <taxon>Sphingomonadaceae</taxon>
        <taxon>Sphingomonas</taxon>
    </lineage>
</organism>
<name>A0A418W5Z8_9SPHN</name>
<keyword evidence="5 12" id="KW-1133">Transmembrane helix</keyword>
<keyword evidence="17" id="KW-1185">Reference proteome</keyword>
<accession>A0A418W5Z8</accession>
<keyword evidence="4 12" id="KW-0375">Hydrogen ion transport</keyword>
<evidence type="ECO:0000256" key="9">
    <source>
        <dbReference type="ARBA" id="ARBA00025198"/>
    </source>
</evidence>
<evidence type="ECO:0000256" key="8">
    <source>
        <dbReference type="ARBA" id="ARBA00023310"/>
    </source>
</evidence>
<keyword evidence="6 12" id="KW-0406">Ion transport</keyword>
<gene>
    <name evidence="12" type="primary">atpF</name>
    <name evidence="16" type="ORF">D3876_16110</name>
</gene>
<keyword evidence="14" id="KW-0175">Coiled coil</keyword>
<evidence type="ECO:0000256" key="4">
    <source>
        <dbReference type="ARBA" id="ARBA00022781"/>
    </source>
</evidence>
<dbReference type="Pfam" id="PF00430">
    <property type="entry name" value="ATP-synt_B"/>
    <property type="match status" value="1"/>
</dbReference>
<dbReference type="CDD" id="cd06503">
    <property type="entry name" value="ATP-synt_Fo_b"/>
    <property type="match status" value="1"/>
</dbReference>
<evidence type="ECO:0000256" key="7">
    <source>
        <dbReference type="ARBA" id="ARBA00023136"/>
    </source>
</evidence>
<keyword evidence="3 12" id="KW-0812">Transmembrane</keyword>
<evidence type="ECO:0000256" key="2">
    <source>
        <dbReference type="ARBA" id="ARBA00022547"/>
    </source>
</evidence>
<evidence type="ECO:0000313" key="17">
    <source>
        <dbReference type="Proteomes" id="UP000286100"/>
    </source>
</evidence>
<dbReference type="InterPro" id="IPR002146">
    <property type="entry name" value="ATP_synth_b/b'su_bac/chlpt"/>
</dbReference>
<evidence type="ECO:0000256" key="14">
    <source>
        <dbReference type="SAM" id="Coils"/>
    </source>
</evidence>
<keyword evidence="8 12" id="KW-0066">ATP synthesis</keyword>
<dbReference type="RefSeq" id="WP_119764238.1">
    <property type="nucleotide sequence ID" value="NZ_QYUM01000004.1"/>
</dbReference>
<evidence type="ECO:0000256" key="1">
    <source>
        <dbReference type="ARBA" id="ARBA00022448"/>
    </source>
</evidence>
<dbReference type="Proteomes" id="UP000286100">
    <property type="component" value="Unassembled WGS sequence"/>
</dbReference>
<dbReference type="EMBL" id="QYUM01000004">
    <property type="protein sequence ID" value="RJF85463.1"/>
    <property type="molecule type" value="Genomic_DNA"/>
</dbReference>
<dbReference type="GO" id="GO:0046933">
    <property type="term" value="F:proton-transporting ATP synthase activity, rotational mechanism"/>
    <property type="evidence" value="ECO:0007669"/>
    <property type="project" value="UniProtKB-UniRule"/>
</dbReference>
<feature type="transmembrane region" description="Helical" evidence="12">
    <location>
        <begin position="52"/>
        <end position="69"/>
    </location>
</feature>